<comment type="caution">
    <text evidence="2">The sequence shown here is derived from an EMBL/GenBank/DDBJ whole genome shotgun (WGS) entry which is preliminary data.</text>
</comment>
<dbReference type="EMBL" id="JAGTJQ010000006">
    <property type="protein sequence ID" value="KAH7029521.1"/>
    <property type="molecule type" value="Genomic_DNA"/>
</dbReference>
<reference evidence="2" key="1">
    <citation type="journal article" date="2021" name="Nat. Commun.">
        <title>Genetic determinants of endophytism in the Arabidopsis root mycobiome.</title>
        <authorList>
            <person name="Mesny F."/>
            <person name="Miyauchi S."/>
            <person name="Thiergart T."/>
            <person name="Pickel B."/>
            <person name="Atanasova L."/>
            <person name="Karlsson M."/>
            <person name="Huettel B."/>
            <person name="Barry K.W."/>
            <person name="Haridas S."/>
            <person name="Chen C."/>
            <person name="Bauer D."/>
            <person name="Andreopoulos W."/>
            <person name="Pangilinan J."/>
            <person name="LaButti K."/>
            <person name="Riley R."/>
            <person name="Lipzen A."/>
            <person name="Clum A."/>
            <person name="Drula E."/>
            <person name="Henrissat B."/>
            <person name="Kohler A."/>
            <person name="Grigoriev I.V."/>
            <person name="Martin F.M."/>
            <person name="Hacquard S."/>
        </authorList>
    </citation>
    <scope>NUCLEOTIDE SEQUENCE</scope>
    <source>
        <strain evidence="2">MPI-CAGE-CH-0230</strain>
    </source>
</reference>
<evidence type="ECO:0000313" key="2">
    <source>
        <dbReference type="EMBL" id="KAH7029521.1"/>
    </source>
</evidence>
<feature type="compositionally biased region" description="Low complexity" evidence="1">
    <location>
        <begin position="191"/>
        <end position="205"/>
    </location>
</feature>
<dbReference type="Proteomes" id="UP000756346">
    <property type="component" value="Unassembled WGS sequence"/>
</dbReference>
<feature type="compositionally biased region" description="Pro residues" evidence="1">
    <location>
        <begin position="99"/>
        <end position="111"/>
    </location>
</feature>
<name>A0A9P8Y4H4_9PEZI</name>
<accession>A0A9P8Y4H4</accession>
<feature type="compositionally biased region" description="Low complexity" evidence="1">
    <location>
        <begin position="13"/>
        <end position="29"/>
    </location>
</feature>
<feature type="region of interest" description="Disordered" evidence="1">
    <location>
        <begin position="1"/>
        <end position="243"/>
    </location>
</feature>
<feature type="region of interest" description="Disordered" evidence="1">
    <location>
        <begin position="260"/>
        <end position="427"/>
    </location>
</feature>
<evidence type="ECO:0000313" key="3">
    <source>
        <dbReference type="Proteomes" id="UP000756346"/>
    </source>
</evidence>
<feature type="region of interest" description="Disordered" evidence="1">
    <location>
        <begin position="1030"/>
        <end position="1051"/>
    </location>
</feature>
<feature type="compositionally biased region" description="Polar residues" evidence="1">
    <location>
        <begin position="385"/>
        <end position="416"/>
    </location>
</feature>
<evidence type="ECO:0000256" key="1">
    <source>
        <dbReference type="SAM" id="MobiDB-lite"/>
    </source>
</evidence>
<dbReference type="AlphaFoldDB" id="A0A9P8Y4H4"/>
<feature type="compositionally biased region" description="Pro residues" evidence="1">
    <location>
        <begin position="43"/>
        <end position="55"/>
    </location>
</feature>
<organism evidence="2 3">
    <name type="scientific">Microdochium trichocladiopsis</name>
    <dbReference type="NCBI Taxonomy" id="1682393"/>
    <lineage>
        <taxon>Eukaryota</taxon>
        <taxon>Fungi</taxon>
        <taxon>Dikarya</taxon>
        <taxon>Ascomycota</taxon>
        <taxon>Pezizomycotina</taxon>
        <taxon>Sordariomycetes</taxon>
        <taxon>Xylariomycetidae</taxon>
        <taxon>Xylariales</taxon>
        <taxon>Microdochiaceae</taxon>
        <taxon>Microdochium</taxon>
    </lineage>
</organism>
<sequence length="1110" mass="121170">MPPRPPGYDRRPGTASSGGALSPGLPSSAFPRPPMSPNKRPYQYPPPPPGPPPGQPGYFQPAIPPLPPRPATSSPHLGPRDQGRVYSPPVASPTTPGSPGFPLPPPPPRSPQPYSYTPANQNQSSRMTLQGEVRMSPSPSPTFVTPQETPLSSSVPNSPPPPYSAMTTQGPGLEPGTAQEQLRSPSVGSIPSRVPSPSTASSAPISPLPQPGRVDSIRVRPSLSQRTTGTSGSRTPISPSAAADNLDALLQSLSMEFRIPSPATANFPPETESPGPADTSSTPPLTSPAPLEPRKSPRSHPKPSEAGKSDEPTNQTKGRAPAIPTTGRAGESGSPPASPPYPVNNDGTPAQPALPLFMDRFSQPQHEQPSDLPKVYKAYRPQAEETGSSSTNTAIGPSKQYMSYNPSLASTNTETNPAPEPQFQPESKASFGPLRPVTMLFDPYQQQRAGAAQEPPSVTRCIDSPVIFATDWYWHPDVPEFLVCSRCYVDHIFKTKFRSFFESKRLDNNGTSRVCKFRHPRMRDHLFQHAVSTGSMNEALDWMQARAAIPDCSGMMGVRGVEAPGLQWYKLRQNDDIPGFICCQACYEDRLMCFPQLAEAEFVQSPPQQPQDHWACDMATPYLQREYERCIAAAKMGQDSPSESEWRAFCREARARMAMPLCGGYQLMNTYRRTWFVPDDGDLSGLVLCQACYCDSILHSGQESRWHTAPELSEAAGSGLVRCGMGVPNIRTAMNRATDTNDFEVFWATARQVMAEKFCDPDGIAGGKWFSLKPTDQEQGSPFSNEFHVCGACRAGVIEVLQMADLLEPVQENGANISPIYVSRQGQAPRRMCSINPSQSRFAEHLALIYEAFLIRSAGSLASYASKHTSIAPCPKDDTDVVRKSNPARKWYGWYDCTVCQECFHGFVVQGGHDSLTSSMELHNQPISGDQDNDALAKSHVGTTMCELYSPRMRNLFASCAQASPPDPAALLHFSSAQRRLVYMETVPQIRDIMSVISTALEQKRSTSNSQVLRNDLHRVTRQFQYIPHPHQARPARAPRPSGTKSLGPAAHAPVPMMSPTSLGHGFAYRELLVAAQHESQLWATVLQRTGGQAPHVILGELEKRWRSVE</sequence>
<feature type="compositionally biased region" description="Polar residues" evidence="1">
    <location>
        <begin position="119"/>
        <end position="128"/>
    </location>
</feature>
<proteinExistence type="predicted"/>
<feature type="compositionally biased region" description="Polar residues" evidence="1">
    <location>
        <begin position="178"/>
        <end position="189"/>
    </location>
</feature>
<evidence type="ECO:0008006" key="4">
    <source>
        <dbReference type="Google" id="ProtNLM"/>
    </source>
</evidence>
<gene>
    <name evidence="2" type="ORF">B0I36DRAFT_385012</name>
</gene>
<dbReference type="GeneID" id="70190582"/>
<protein>
    <recommendedName>
        <fullName evidence="4">Integral membrane protein</fullName>
    </recommendedName>
</protein>
<feature type="compositionally biased region" description="Low complexity" evidence="1">
    <location>
        <begin position="226"/>
        <end position="240"/>
    </location>
</feature>
<keyword evidence="3" id="KW-1185">Reference proteome</keyword>
<dbReference type="RefSeq" id="XP_046011809.1">
    <property type="nucleotide sequence ID" value="XM_046161036.1"/>
</dbReference>
<dbReference type="OrthoDB" id="5324692at2759"/>
<feature type="compositionally biased region" description="Basic and acidic residues" evidence="1">
    <location>
        <begin position="302"/>
        <end position="311"/>
    </location>
</feature>